<evidence type="ECO:0000313" key="6">
    <source>
        <dbReference type="EMBL" id="QQM45959.1"/>
    </source>
</evidence>
<dbReference type="EMBL" id="CP066831">
    <property type="protein sequence ID" value="QQM45959.1"/>
    <property type="molecule type" value="Genomic_DNA"/>
</dbReference>
<dbReference type="InterPro" id="IPR000835">
    <property type="entry name" value="HTH_MarR-typ"/>
</dbReference>
<evidence type="ECO:0000256" key="2">
    <source>
        <dbReference type="ARBA" id="ARBA00023125"/>
    </source>
</evidence>
<proteinExistence type="predicted"/>
<evidence type="ECO:0000313" key="7">
    <source>
        <dbReference type="Proteomes" id="UP000595636"/>
    </source>
</evidence>
<dbReference type="InterPro" id="IPR036388">
    <property type="entry name" value="WH-like_DNA-bd_sf"/>
</dbReference>
<keyword evidence="1" id="KW-0805">Transcription regulation</keyword>
<dbReference type="Pfam" id="PF01047">
    <property type="entry name" value="MarR"/>
    <property type="match status" value="1"/>
</dbReference>
<evidence type="ECO:0000259" key="5">
    <source>
        <dbReference type="PROSITE" id="PS50995"/>
    </source>
</evidence>
<keyword evidence="2" id="KW-0238">DNA-binding</keyword>
<dbReference type="InterPro" id="IPR023187">
    <property type="entry name" value="Tscrpt_reg_MarR-type_CS"/>
</dbReference>
<feature type="domain" description="HTH marR-type" evidence="5">
    <location>
        <begin position="17"/>
        <end position="151"/>
    </location>
</feature>
<dbReference type="PANTHER" id="PTHR33164">
    <property type="entry name" value="TRANSCRIPTIONAL REGULATOR, MARR FAMILY"/>
    <property type="match status" value="1"/>
</dbReference>
<dbReference type="InterPro" id="IPR036390">
    <property type="entry name" value="WH_DNA-bd_sf"/>
</dbReference>
<name>A0A7T7RGN7_9ACTN</name>
<dbReference type="PROSITE" id="PS01117">
    <property type="entry name" value="HTH_MARR_1"/>
    <property type="match status" value="1"/>
</dbReference>
<dbReference type="GO" id="GO:0003677">
    <property type="term" value="F:DNA binding"/>
    <property type="evidence" value="ECO:0007669"/>
    <property type="project" value="UniProtKB-KW"/>
</dbReference>
<sequence length="174" mass="19081">METDRPTGRDQDPGNEPDTLARHVVDTVESLVTLWFAAAEDVVPQLSARQLFALQTVRRRPELNLTALAEHLEIGLPTASRLCGRLVSAGLLQRTVQPHNRREVRLVVTADGRRFLADVTERRSLCLATVFRAMTPGERASLQRGLGAFEQAHARTRPRPRGDTQGGGEAVTGG</sequence>
<evidence type="ECO:0000256" key="4">
    <source>
        <dbReference type="SAM" id="MobiDB-lite"/>
    </source>
</evidence>
<dbReference type="PANTHER" id="PTHR33164:SF94">
    <property type="entry name" value="TRANSCRIPTIONAL REGULATORY PROTEIN-RELATED"/>
    <property type="match status" value="1"/>
</dbReference>
<gene>
    <name evidence="6" type="ORF">JEQ17_45470</name>
</gene>
<dbReference type="Proteomes" id="UP000595636">
    <property type="component" value="Chromosome"/>
</dbReference>
<keyword evidence="3" id="KW-0804">Transcription</keyword>
<dbReference type="AlphaFoldDB" id="A0A7T7RGN7"/>
<evidence type="ECO:0000256" key="3">
    <source>
        <dbReference type="ARBA" id="ARBA00023163"/>
    </source>
</evidence>
<dbReference type="GO" id="GO:0003700">
    <property type="term" value="F:DNA-binding transcription factor activity"/>
    <property type="evidence" value="ECO:0007669"/>
    <property type="project" value="InterPro"/>
</dbReference>
<dbReference type="SUPFAM" id="SSF46785">
    <property type="entry name" value="Winged helix' DNA-binding domain"/>
    <property type="match status" value="1"/>
</dbReference>
<accession>A0A7T7RGN7</accession>
<feature type="compositionally biased region" description="Gly residues" evidence="4">
    <location>
        <begin position="164"/>
        <end position="174"/>
    </location>
</feature>
<feature type="region of interest" description="Disordered" evidence="4">
    <location>
        <begin position="151"/>
        <end position="174"/>
    </location>
</feature>
<dbReference type="Gene3D" id="1.10.10.10">
    <property type="entry name" value="Winged helix-like DNA-binding domain superfamily/Winged helix DNA-binding domain"/>
    <property type="match status" value="1"/>
</dbReference>
<dbReference type="KEGG" id="slf:JEQ17_45470"/>
<organism evidence="6 7">
    <name type="scientific">Streptomyces liliifuscus</name>
    <dbReference type="NCBI Taxonomy" id="2797636"/>
    <lineage>
        <taxon>Bacteria</taxon>
        <taxon>Bacillati</taxon>
        <taxon>Actinomycetota</taxon>
        <taxon>Actinomycetes</taxon>
        <taxon>Kitasatosporales</taxon>
        <taxon>Streptomycetaceae</taxon>
        <taxon>Streptomyces</taxon>
    </lineage>
</organism>
<keyword evidence="7" id="KW-1185">Reference proteome</keyword>
<protein>
    <submittedName>
        <fullName evidence="6">MarR family transcriptional regulator</fullName>
    </submittedName>
</protein>
<dbReference type="PROSITE" id="PS50995">
    <property type="entry name" value="HTH_MARR_2"/>
    <property type="match status" value="1"/>
</dbReference>
<dbReference type="SMART" id="SM00347">
    <property type="entry name" value="HTH_MARR"/>
    <property type="match status" value="1"/>
</dbReference>
<dbReference type="InterPro" id="IPR039422">
    <property type="entry name" value="MarR/SlyA-like"/>
</dbReference>
<evidence type="ECO:0000256" key="1">
    <source>
        <dbReference type="ARBA" id="ARBA00023015"/>
    </source>
</evidence>
<dbReference type="GO" id="GO:0006950">
    <property type="term" value="P:response to stress"/>
    <property type="evidence" value="ECO:0007669"/>
    <property type="project" value="TreeGrafter"/>
</dbReference>
<dbReference type="RefSeq" id="WP_200400794.1">
    <property type="nucleotide sequence ID" value="NZ_CP066831.1"/>
</dbReference>
<reference evidence="6 7" key="1">
    <citation type="submission" date="2020-12" db="EMBL/GenBank/DDBJ databases">
        <title>A novel species.</title>
        <authorList>
            <person name="Li K."/>
        </authorList>
    </citation>
    <scope>NUCLEOTIDE SEQUENCE [LARGE SCALE GENOMIC DNA]</scope>
    <source>
        <strain evidence="6 7">ZYC-3</strain>
    </source>
</reference>